<dbReference type="Gene3D" id="3.40.50.300">
    <property type="entry name" value="P-loop containing nucleotide triphosphate hydrolases"/>
    <property type="match status" value="1"/>
</dbReference>
<dbReference type="InterPro" id="IPR027417">
    <property type="entry name" value="P-loop_NTPase"/>
</dbReference>
<proteinExistence type="predicted"/>
<name>A0A401ZLJ3_9CHLR</name>
<accession>A0A401ZLJ3</accession>
<dbReference type="EMBL" id="BIFQ01000001">
    <property type="protein sequence ID" value="GCE07725.1"/>
    <property type="molecule type" value="Genomic_DNA"/>
</dbReference>
<dbReference type="SUPFAM" id="SSF52540">
    <property type="entry name" value="P-loop containing nucleoside triphosphate hydrolases"/>
    <property type="match status" value="1"/>
</dbReference>
<comment type="caution">
    <text evidence="1">The sequence shown here is derived from an EMBL/GenBank/DDBJ whole genome shotgun (WGS) entry which is preliminary data.</text>
</comment>
<evidence type="ECO:0008006" key="3">
    <source>
        <dbReference type="Google" id="ProtNLM"/>
    </source>
</evidence>
<sequence length="187" mass="20546">MGKPTLIIVNGLPGSGKTTLSRRLAVDVPLPIFSRDGIYETLYDALDCNSHGMPPLLAKSTFTLLYYVLGSVLAGGQSVIVEGFFGRPDLRGAEFRELQSKHDFEPLQILCQADGAVLVERFMARIGAEGRHSGHPDVAWLEENKQRLLQGRLTPMPLNGQIVEVDTTTPDSLNYADLLQRIQTAIQ</sequence>
<dbReference type="Pfam" id="PF13671">
    <property type="entry name" value="AAA_33"/>
    <property type="match status" value="1"/>
</dbReference>
<keyword evidence="2" id="KW-1185">Reference proteome</keyword>
<dbReference type="OrthoDB" id="1201990at2"/>
<dbReference type="AlphaFoldDB" id="A0A401ZLJ3"/>
<evidence type="ECO:0000313" key="2">
    <source>
        <dbReference type="Proteomes" id="UP000287224"/>
    </source>
</evidence>
<protein>
    <recommendedName>
        <fullName evidence="3">ATP-binding protein</fullName>
    </recommendedName>
</protein>
<organism evidence="1 2">
    <name type="scientific">Dictyobacter aurantiacus</name>
    <dbReference type="NCBI Taxonomy" id="1936993"/>
    <lineage>
        <taxon>Bacteria</taxon>
        <taxon>Bacillati</taxon>
        <taxon>Chloroflexota</taxon>
        <taxon>Ktedonobacteria</taxon>
        <taxon>Ktedonobacterales</taxon>
        <taxon>Dictyobacteraceae</taxon>
        <taxon>Dictyobacter</taxon>
    </lineage>
</organism>
<gene>
    <name evidence="1" type="ORF">KDAU_50540</name>
</gene>
<reference evidence="2" key="1">
    <citation type="submission" date="2018-12" db="EMBL/GenBank/DDBJ databases">
        <title>Tengunoibacter tsumagoiensis gen. nov., sp. nov., Dictyobacter kobayashii sp. nov., D. alpinus sp. nov., and D. joshuensis sp. nov. and description of Dictyobacteraceae fam. nov. within the order Ktedonobacterales isolated from Tengu-no-mugimeshi.</title>
        <authorList>
            <person name="Wang C.M."/>
            <person name="Zheng Y."/>
            <person name="Sakai Y."/>
            <person name="Toyoda A."/>
            <person name="Minakuchi Y."/>
            <person name="Abe K."/>
            <person name="Yokota A."/>
            <person name="Yabe S."/>
        </authorList>
    </citation>
    <scope>NUCLEOTIDE SEQUENCE [LARGE SCALE GENOMIC DNA]</scope>
    <source>
        <strain evidence="2">S-27</strain>
    </source>
</reference>
<evidence type="ECO:0000313" key="1">
    <source>
        <dbReference type="EMBL" id="GCE07725.1"/>
    </source>
</evidence>
<dbReference type="RefSeq" id="WP_126599224.1">
    <property type="nucleotide sequence ID" value="NZ_BIFQ01000001.1"/>
</dbReference>
<dbReference type="Proteomes" id="UP000287224">
    <property type="component" value="Unassembled WGS sequence"/>
</dbReference>